<reference evidence="2" key="1">
    <citation type="submission" date="2018-06" db="EMBL/GenBank/DDBJ databases">
        <authorList>
            <person name="Zhirakovskaya E."/>
        </authorList>
    </citation>
    <scope>NUCLEOTIDE SEQUENCE</scope>
</reference>
<dbReference type="AlphaFoldDB" id="A0A3B1AHF8"/>
<dbReference type="Pfam" id="PF13098">
    <property type="entry name" value="Thioredoxin_2"/>
    <property type="match status" value="1"/>
</dbReference>
<evidence type="ECO:0000313" key="2">
    <source>
        <dbReference type="EMBL" id="VAW92086.1"/>
    </source>
</evidence>
<name>A0A3B1AHF8_9ZZZZ</name>
<accession>A0A3B1AHF8</accession>
<feature type="domain" description="Thioredoxin-like fold" evidence="1">
    <location>
        <begin position="57"/>
        <end position="150"/>
    </location>
</feature>
<dbReference type="EMBL" id="UOFT01000022">
    <property type="protein sequence ID" value="VAW92086.1"/>
    <property type="molecule type" value="Genomic_DNA"/>
</dbReference>
<dbReference type="InterPro" id="IPR012336">
    <property type="entry name" value="Thioredoxin-like_fold"/>
</dbReference>
<dbReference type="Gene3D" id="3.40.30.10">
    <property type="entry name" value="Glutaredoxin"/>
    <property type="match status" value="1"/>
</dbReference>
<dbReference type="SUPFAM" id="SSF52833">
    <property type="entry name" value="Thioredoxin-like"/>
    <property type="match status" value="1"/>
</dbReference>
<organism evidence="2">
    <name type="scientific">hydrothermal vent metagenome</name>
    <dbReference type="NCBI Taxonomy" id="652676"/>
    <lineage>
        <taxon>unclassified sequences</taxon>
        <taxon>metagenomes</taxon>
        <taxon>ecological metagenomes</taxon>
    </lineage>
</organism>
<proteinExistence type="predicted"/>
<dbReference type="InterPro" id="IPR036249">
    <property type="entry name" value="Thioredoxin-like_sf"/>
</dbReference>
<evidence type="ECO:0000259" key="1">
    <source>
        <dbReference type="Pfam" id="PF13098"/>
    </source>
</evidence>
<sequence>MKKHQLFVSVLFIWFGSFINIAYAASVDDKAVPRDPYTFFFNESWGNLQEELITAKEQGKHGVFIFFEQDECPFCHYVKKNILNQKVVQEYFRKNFLNFPIDIEGDLEIKNMQGKSMRQKDFSFKEHRVRATPVLAFFDLSGRRVFRYTGKPSGVDEFLLMGKFVKNKIYNKMSFTRYKRSQRNKTK</sequence>
<protein>
    <recommendedName>
        <fullName evidence="1">Thioredoxin-like fold domain-containing protein</fullName>
    </recommendedName>
</protein>
<gene>
    <name evidence="2" type="ORF">MNBD_GAMMA23-890</name>
</gene>